<organism evidence="2 3">
    <name type="scientific">Planococcus wigleyi</name>
    <dbReference type="NCBI Taxonomy" id="2762216"/>
    <lineage>
        <taxon>Bacteria</taxon>
        <taxon>Bacillati</taxon>
        <taxon>Bacillota</taxon>
        <taxon>Bacilli</taxon>
        <taxon>Bacillales</taxon>
        <taxon>Caryophanaceae</taxon>
        <taxon>Planococcus</taxon>
    </lineage>
</organism>
<keyword evidence="1" id="KW-0472">Membrane</keyword>
<reference evidence="2 3" key="1">
    <citation type="submission" date="2020-08" db="EMBL/GenBank/DDBJ databases">
        <title>A Genomic Blueprint of the Chicken Gut Microbiome.</title>
        <authorList>
            <person name="Gilroy R."/>
            <person name="Ravi A."/>
            <person name="Getino M."/>
            <person name="Pursley I."/>
            <person name="Horton D.L."/>
            <person name="Alikhan N.-F."/>
            <person name="Baker D."/>
            <person name="Gharbi K."/>
            <person name="Hall N."/>
            <person name="Watson M."/>
            <person name="Adriaenssens E.M."/>
            <person name="Foster-Nyarko E."/>
            <person name="Jarju S."/>
            <person name="Secka A."/>
            <person name="Antonio M."/>
            <person name="Oren A."/>
            <person name="Chaudhuri R."/>
            <person name="La Ragione R.M."/>
            <person name="Hildebrand F."/>
            <person name="Pallen M.J."/>
        </authorList>
    </citation>
    <scope>NUCLEOTIDE SEQUENCE [LARGE SCALE GENOMIC DNA]</scope>
    <source>
        <strain evidence="2 3">Sa1BUA13</strain>
    </source>
</reference>
<feature type="transmembrane region" description="Helical" evidence="1">
    <location>
        <begin position="347"/>
        <end position="363"/>
    </location>
</feature>
<feature type="transmembrane region" description="Helical" evidence="1">
    <location>
        <begin position="234"/>
        <end position="252"/>
    </location>
</feature>
<dbReference type="RefSeq" id="WP_191714106.1">
    <property type="nucleotide sequence ID" value="NZ_JACSPU010000001.1"/>
</dbReference>
<evidence type="ECO:0000313" key="3">
    <source>
        <dbReference type="Proteomes" id="UP000658980"/>
    </source>
</evidence>
<feature type="transmembrane region" description="Helical" evidence="1">
    <location>
        <begin position="146"/>
        <end position="166"/>
    </location>
</feature>
<sequence>MKIVFVSLLLVLFFFSSYRMVGENVAVGAYGAYATYLLIITALLLFKVKKVEFNKSLLILAGLFSFTAMMSAFFNSEIGLLVQSVIFFCLFLSTTVLLQTYFKGTLGKMIVLTLVIAHVPLVLIPLLTGGMVMFPYRGIFDNPNSFGMVTATVFSVLLGALLSKIDRVVFYKEKPSKLNILIFFALAVSSFSLIVISASRTSFTTAIISTFAGLAVMFLFSIKHRRVLKMTYKLVLSLPFVAVFYFLINKVIPVNLYVQAVIFSKFERKSGDLLDGRTRVWIETIRDANPFGHGEQYFERQIGLGAHNTFIYIIGVYGWIPSILFISFFIAALYYCIRFVLNSDYEYKYLPLITLITFLGLSMAENQMFKIAMIVAFACLGLAANNKKIILTKSAKDHTVR</sequence>
<evidence type="ECO:0000313" key="2">
    <source>
        <dbReference type="EMBL" id="MBD8013897.1"/>
    </source>
</evidence>
<evidence type="ECO:0000256" key="1">
    <source>
        <dbReference type="SAM" id="Phobius"/>
    </source>
</evidence>
<accession>A0ABR8WA98</accession>
<protein>
    <recommendedName>
        <fullName evidence="4">O-antigen ligase domain-containing protein</fullName>
    </recommendedName>
</protein>
<feature type="transmembrane region" description="Helical" evidence="1">
    <location>
        <begin position="203"/>
        <end position="222"/>
    </location>
</feature>
<keyword evidence="1" id="KW-1133">Transmembrane helix</keyword>
<feature type="transmembrane region" description="Helical" evidence="1">
    <location>
        <begin position="369"/>
        <end position="386"/>
    </location>
</feature>
<feature type="transmembrane region" description="Helical" evidence="1">
    <location>
        <begin position="58"/>
        <end position="74"/>
    </location>
</feature>
<dbReference type="PANTHER" id="PTHR37422">
    <property type="entry name" value="TEICHURONIC ACID BIOSYNTHESIS PROTEIN TUAE"/>
    <property type="match status" value="1"/>
</dbReference>
<dbReference type="Proteomes" id="UP000658980">
    <property type="component" value="Unassembled WGS sequence"/>
</dbReference>
<keyword evidence="1" id="KW-0812">Transmembrane</keyword>
<dbReference type="InterPro" id="IPR051533">
    <property type="entry name" value="WaaL-like"/>
</dbReference>
<gene>
    <name evidence="2" type="ORF">H9630_03620</name>
</gene>
<comment type="caution">
    <text evidence="2">The sequence shown here is derived from an EMBL/GenBank/DDBJ whole genome shotgun (WGS) entry which is preliminary data.</text>
</comment>
<feature type="transmembrane region" description="Helical" evidence="1">
    <location>
        <begin position="310"/>
        <end position="335"/>
    </location>
</feature>
<feature type="transmembrane region" description="Helical" evidence="1">
    <location>
        <begin position="29"/>
        <end position="46"/>
    </location>
</feature>
<evidence type="ECO:0008006" key="4">
    <source>
        <dbReference type="Google" id="ProtNLM"/>
    </source>
</evidence>
<feature type="transmembrane region" description="Helical" evidence="1">
    <location>
        <begin position="110"/>
        <end position="134"/>
    </location>
</feature>
<dbReference type="PANTHER" id="PTHR37422:SF13">
    <property type="entry name" value="LIPOPOLYSACCHARIDE BIOSYNTHESIS PROTEIN PA4999-RELATED"/>
    <property type="match status" value="1"/>
</dbReference>
<keyword evidence="3" id="KW-1185">Reference proteome</keyword>
<proteinExistence type="predicted"/>
<feature type="transmembrane region" description="Helical" evidence="1">
    <location>
        <begin position="80"/>
        <end position="98"/>
    </location>
</feature>
<dbReference type="EMBL" id="JACSPU010000001">
    <property type="protein sequence ID" value="MBD8013897.1"/>
    <property type="molecule type" value="Genomic_DNA"/>
</dbReference>
<name>A0ABR8WA98_9BACL</name>
<feature type="transmembrane region" description="Helical" evidence="1">
    <location>
        <begin position="178"/>
        <end position="197"/>
    </location>
</feature>